<dbReference type="SUPFAM" id="SSF110738">
    <property type="entry name" value="Glycerate kinase I"/>
    <property type="match status" value="1"/>
</dbReference>
<evidence type="ECO:0000256" key="2">
    <source>
        <dbReference type="ARBA" id="ARBA00022679"/>
    </source>
</evidence>
<dbReference type="InterPro" id="IPR004381">
    <property type="entry name" value="Glycerate_kinase"/>
</dbReference>
<protein>
    <submittedName>
        <fullName evidence="5">Glycerate kinase</fullName>
    </submittedName>
</protein>
<dbReference type="InterPro" id="IPR018197">
    <property type="entry name" value="Glycerate_kinase_RE-like"/>
</dbReference>
<dbReference type="InterPro" id="IPR018193">
    <property type="entry name" value="Glyc_kinase_flavodox-like_fold"/>
</dbReference>
<dbReference type="GO" id="GO:0008887">
    <property type="term" value="F:glycerate kinase activity"/>
    <property type="evidence" value="ECO:0007669"/>
    <property type="project" value="UniProtKB-UniRule"/>
</dbReference>
<evidence type="ECO:0000313" key="6">
    <source>
        <dbReference type="Proteomes" id="UP001167919"/>
    </source>
</evidence>
<dbReference type="PIRSF" id="PIRSF006078">
    <property type="entry name" value="GlxK"/>
    <property type="match status" value="1"/>
</dbReference>
<name>A0AAJ1VN77_9LACO</name>
<dbReference type="RefSeq" id="WP_301710897.1">
    <property type="nucleotide sequence ID" value="NZ_SDWY01000001.1"/>
</dbReference>
<dbReference type="AlphaFoldDB" id="A0AAJ1VN77"/>
<keyword evidence="2 4" id="KW-0808">Transferase</keyword>
<evidence type="ECO:0000256" key="3">
    <source>
        <dbReference type="ARBA" id="ARBA00022777"/>
    </source>
</evidence>
<organism evidence="5 6">
    <name type="scientific">Oenococcus sicerae</name>
    <dbReference type="NCBI Taxonomy" id="2203724"/>
    <lineage>
        <taxon>Bacteria</taxon>
        <taxon>Bacillati</taxon>
        <taxon>Bacillota</taxon>
        <taxon>Bacilli</taxon>
        <taxon>Lactobacillales</taxon>
        <taxon>Lactobacillaceae</taxon>
        <taxon>Oenococcus</taxon>
    </lineage>
</organism>
<dbReference type="InterPro" id="IPR036129">
    <property type="entry name" value="Glycerate_kinase_sf"/>
</dbReference>
<gene>
    <name evidence="5" type="ORF">EVC35_01165</name>
</gene>
<evidence type="ECO:0000256" key="1">
    <source>
        <dbReference type="ARBA" id="ARBA00006284"/>
    </source>
</evidence>
<dbReference type="PANTHER" id="PTHR21599:SF0">
    <property type="entry name" value="GLYCERATE KINASE"/>
    <property type="match status" value="1"/>
</dbReference>
<proteinExistence type="inferred from homology"/>
<dbReference type="Gene3D" id="3.90.1510.10">
    <property type="entry name" value="Glycerate kinase, domain 2"/>
    <property type="match status" value="1"/>
</dbReference>
<sequence>MKFVIAPDSFKGSLTARQAANAIHEGLLRVFPDADYVLIPMADGGEGTVQSLVDATHGQFLTMDVLDPFKRPTDARYGLLGNRNTAVIEMAAASGIQFMSEQTDPMTATTYGTGQLIFDAIHRGVDEIILGIGGSATTDGGEGMAEALGVRFLNADGQPIKSGGGGLASLAHIDVSQVDPLLLKSHIRIASDVVNPLVGPKGSAVVFGPQKGATPAMIKTLDANLRHFADVIKHDLGKSLADCPGAGAAGGLGAGLLAFTNASMAKGIEIVVEMTDLKARTQDAEYLITGEGAIDFQTQYGKTPIGTAQAAKTVDPNVTVIALAGNVGAGIDQLYDLGIDAILGILPAVVTLPKAIERGADNLTQTAENVARLIKRDGYRH</sequence>
<dbReference type="Gene3D" id="3.40.50.10350">
    <property type="entry name" value="Glycerate kinase, domain 1"/>
    <property type="match status" value="1"/>
</dbReference>
<comment type="similarity">
    <text evidence="1 4">Belongs to the glycerate kinase type-1 family.</text>
</comment>
<evidence type="ECO:0000313" key="5">
    <source>
        <dbReference type="EMBL" id="MDN6899619.1"/>
    </source>
</evidence>
<dbReference type="Proteomes" id="UP001167919">
    <property type="component" value="Unassembled WGS sequence"/>
</dbReference>
<evidence type="ECO:0000256" key="4">
    <source>
        <dbReference type="PIRNR" id="PIRNR006078"/>
    </source>
</evidence>
<dbReference type="PANTHER" id="PTHR21599">
    <property type="entry name" value="GLYCERATE KINASE"/>
    <property type="match status" value="1"/>
</dbReference>
<accession>A0AAJ1VN77</accession>
<comment type="caution">
    <text evidence="5">The sequence shown here is derived from an EMBL/GenBank/DDBJ whole genome shotgun (WGS) entry which is preliminary data.</text>
</comment>
<keyword evidence="3 4" id="KW-0418">Kinase</keyword>
<dbReference type="Pfam" id="PF02595">
    <property type="entry name" value="Gly_kinase"/>
    <property type="match status" value="1"/>
</dbReference>
<reference evidence="5" key="1">
    <citation type="submission" date="2019-01" db="EMBL/GenBank/DDBJ databases">
        <title>Oenococcus sicerae UCMA17102.</title>
        <authorList>
            <person name="Cousin F.J."/>
            <person name="Le Guellec R."/>
            <person name="Cretenet M."/>
        </authorList>
    </citation>
    <scope>NUCLEOTIDE SEQUENCE</scope>
    <source>
        <strain evidence="5">UCMA17102</strain>
    </source>
</reference>
<dbReference type="GO" id="GO:0031388">
    <property type="term" value="P:organic acid phosphorylation"/>
    <property type="evidence" value="ECO:0007669"/>
    <property type="project" value="UniProtKB-UniRule"/>
</dbReference>
<dbReference type="EMBL" id="SDWY01000001">
    <property type="protein sequence ID" value="MDN6899619.1"/>
    <property type="molecule type" value="Genomic_DNA"/>
</dbReference>
<dbReference type="NCBIfam" id="TIGR00045">
    <property type="entry name" value="glycerate kinase"/>
    <property type="match status" value="1"/>
</dbReference>